<keyword evidence="3" id="KW-1185">Reference proteome</keyword>
<feature type="compositionally biased region" description="Polar residues" evidence="1">
    <location>
        <begin position="77"/>
        <end position="93"/>
    </location>
</feature>
<organism evidence="2 3">
    <name type="scientific">Cryomyces antarcticus</name>
    <dbReference type="NCBI Taxonomy" id="329879"/>
    <lineage>
        <taxon>Eukaryota</taxon>
        <taxon>Fungi</taxon>
        <taxon>Dikarya</taxon>
        <taxon>Ascomycota</taxon>
        <taxon>Pezizomycotina</taxon>
        <taxon>Dothideomycetes</taxon>
        <taxon>Dothideomycetes incertae sedis</taxon>
        <taxon>Cryomyces</taxon>
    </lineage>
</organism>
<evidence type="ECO:0000256" key="1">
    <source>
        <dbReference type="SAM" id="MobiDB-lite"/>
    </source>
</evidence>
<feature type="non-terminal residue" evidence="2">
    <location>
        <position position="132"/>
    </location>
</feature>
<protein>
    <submittedName>
        <fullName evidence="2">Uncharacterized protein</fullName>
    </submittedName>
</protein>
<sequence>TNTGWKGYFGIGASQKSSRASSIASYNEDEAGGYFRTQGAQPKRKGLNNELFKPPVPSHRAVSTTTNANEGLRRIRSNGQEQPDSQPRKTSGTIAGWATKLIAGSTQTKTEDVNGTSRGRAATTGAGFSKFG</sequence>
<accession>A0ABR0LJ59</accession>
<feature type="non-terminal residue" evidence="2">
    <location>
        <position position="1"/>
    </location>
</feature>
<name>A0ABR0LJ59_9PEZI</name>
<feature type="region of interest" description="Disordered" evidence="1">
    <location>
        <begin position="33"/>
        <end position="132"/>
    </location>
</feature>
<dbReference type="EMBL" id="JAVRRA010019246">
    <property type="protein sequence ID" value="KAK5182799.1"/>
    <property type="molecule type" value="Genomic_DNA"/>
</dbReference>
<proteinExistence type="predicted"/>
<dbReference type="Proteomes" id="UP001357485">
    <property type="component" value="Unassembled WGS sequence"/>
</dbReference>
<gene>
    <name evidence="2" type="ORF">LTR16_010184</name>
</gene>
<evidence type="ECO:0000313" key="3">
    <source>
        <dbReference type="Proteomes" id="UP001357485"/>
    </source>
</evidence>
<feature type="compositionally biased region" description="Polar residues" evidence="1">
    <location>
        <begin position="104"/>
        <end position="117"/>
    </location>
</feature>
<evidence type="ECO:0000313" key="2">
    <source>
        <dbReference type="EMBL" id="KAK5182799.1"/>
    </source>
</evidence>
<comment type="caution">
    <text evidence="2">The sequence shown here is derived from an EMBL/GenBank/DDBJ whole genome shotgun (WGS) entry which is preliminary data.</text>
</comment>
<reference evidence="2 3" key="1">
    <citation type="submission" date="2023-08" db="EMBL/GenBank/DDBJ databases">
        <title>Black Yeasts Isolated from many extreme environments.</title>
        <authorList>
            <person name="Coleine C."/>
            <person name="Stajich J.E."/>
            <person name="Selbmann L."/>
        </authorList>
    </citation>
    <scope>NUCLEOTIDE SEQUENCE [LARGE SCALE GENOMIC DNA]</scope>
    <source>
        <strain evidence="2 3">CCFEE 536</strain>
    </source>
</reference>